<gene>
    <name evidence="3" type="ORF">F2Q68_00045906</name>
</gene>
<dbReference type="AlphaFoldDB" id="A0A8S9LKV9"/>
<sequence length="146" mass="16448">MKLYDLKAKSEVGNSEGTDVLGEKFRIRRASNLSSFLDRFRDLDVTQLLQASCIGLLVLVIILLETVPMTIHNQGPHEVHGRRGQGAASDSEQESHHDAEDVPRAIFHVLGDERERRLRRAILLDLRLLGREDSVAAIDEERDGRV</sequence>
<feature type="compositionally biased region" description="Basic and acidic residues" evidence="1">
    <location>
        <begin position="93"/>
        <end position="102"/>
    </location>
</feature>
<protein>
    <submittedName>
        <fullName evidence="3">Uncharacterized protein</fullName>
    </submittedName>
</protein>
<feature type="transmembrane region" description="Helical" evidence="2">
    <location>
        <begin position="45"/>
        <end position="64"/>
    </location>
</feature>
<evidence type="ECO:0000256" key="2">
    <source>
        <dbReference type="SAM" id="Phobius"/>
    </source>
</evidence>
<evidence type="ECO:0000256" key="1">
    <source>
        <dbReference type="SAM" id="MobiDB-lite"/>
    </source>
</evidence>
<evidence type="ECO:0000313" key="3">
    <source>
        <dbReference type="EMBL" id="KAF2606637.1"/>
    </source>
</evidence>
<dbReference type="Proteomes" id="UP000712281">
    <property type="component" value="Unassembled WGS sequence"/>
</dbReference>
<evidence type="ECO:0000313" key="4">
    <source>
        <dbReference type="Proteomes" id="UP000712281"/>
    </source>
</evidence>
<proteinExistence type="predicted"/>
<keyword evidence="2" id="KW-0812">Transmembrane</keyword>
<organism evidence="3 4">
    <name type="scientific">Brassica cretica</name>
    <name type="common">Mustard</name>
    <dbReference type="NCBI Taxonomy" id="69181"/>
    <lineage>
        <taxon>Eukaryota</taxon>
        <taxon>Viridiplantae</taxon>
        <taxon>Streptophyta</taxon>
        <taxon>Embryophyta</taxon>
        <taxon>Tracheophyta</taxon>
        <taxon>Spermatophyta</taxon>
        <taxon>Magnoliopsida</taxon>
        <taxon>eudicotyledons</taxon>
        <taxon>Gunneridae</taxon>
        <taxon>Pentapetalae</taxon>
        <taxon>rosids</taxon>
        <taxon>malvids</taxon>
        <taxon>Brassicales</taxon>
        <taxon>Brassicaceae</taxon>
        <taxon>Brassiceae</taxon>
        <taxon>Brassica</taxon>
    </lineage>
</organism>
<accession>A0A8S9LKV9</accession>
<comment type="caution">
    <text evidence="3">The sequence shown here is derived from an EMBL/GenBank/DDBJ whole genome shotgun (WGS) entry which is preliminary data.</text>
</comment>
<reference evidence="3" key="1">
    <citation type="submission" date="2019-12" db="EMBL/GenBank/DDBJ databases">
        <title>Genome sequencing and annotation of Brassica cretica.</title>
        <authorList>
            <person name="Studholme D.J."/>
            <person name="Sarris P.F."/>
        </authorList>
    </citation>
    <scope>NUCLEOTIDE SEQUENCE</scope>
    <source>
        <strain evidence="3">PFS-001/15</strain>
        <tissue evidence="3">Leaf</tissue>
    </source>
</reference>
<feature type="region of interest" description="Disordered" evidence="1">
    <location>
        <begin position="74"/>
        <end position="102"/>
    </location>
</feature>
<keyword evidence="2" id="KW-0472">Membrane</keyword>
<name>A0A8S9LKV9_BRACR</name>
<keyword evidence="2" id="KW-1133">Transmembrane helix</keyword>
<dbReference type="EMBL" id="QGKW02000276">
    <property type="protein sequence ID" value="KAF2606637.1"/>
    <property type="molecule type" value="Genomic_DNA"/>
</dbReference>